<dbReference type="PROSITE" id="PS51707">
    <property type="entry name" value="CYTH"/>
    <property type="match status" value="1"/>
</dbReference>
<dbReference type="InterPro" id="IPR033469">
    <property type="entry name" value="CYTH-like_dom_sf"/>
</dbReference>
<gene>
    <name evidence="2" type="ORF">HMPREF9432_01206</name>
</gene>
<proteinExistence type="predicted"/>
<evidence type="ECO:0000259" key="1">
    <source>
        <dbReference type="PROSITE" id="PS51707"/>
    </source>
</evidence>
<dbReference type="InterPro" id="IPR023577">
    <property type="entry name" value="CYTH_domain"/>
</dbReference>
<dbReference type="CDD" id="cd07891">
    <property type="entry name" value="CYTH-like_CthTTM-like_1"/>
    <property type="match status" value="1"/>
</dbReference>
<dbReference type="PANTHER" id="PTHR40114:SF1">
    <property type="entry name" value="SLR0698 PROTEIN"/>
    <property type="match status" value="1"/>
</dbReference>
<name>A0ABN0DPX1_9FIRM</name>
<dbReference type="Pfam" id="PF01928">
    <property type="entry name" value="CYTH"/>
    <property type="match status" value="1"/>
</dbReference>
<protein>
    <submittedName>
        <fullName evidence="2">Adenylate cyclase</fullName>
    </submittedName>
</protein>
<reference evidence="2 3" key="1">
    <citation type="submission" date="2011-08" db="EMBL/GenBank/DDBJ databases">
        <title>The Genome Sequence of Selenomonas noxia F0398.</title>
        <authorList>
            <consortium name="The Broad Institute Genome Sequencing Platform"/>
            <person name="Earl A."/>
            <person name="Ward D."/>
            <person name="Feldgarden M."/>
            <person name="Gevers D."/>
            <person name="Izard J."/>
            <person name="Ganesan A."/>
            <person name="Blanton J.M."/>
            <person name="Baranova O.V."/>
            <person name="Tanner A.C."/>
            <person name="Dewhirst F.E."/>
            <person name="Young S.K."/>
            <person name="Zeng Q."/>
            <person name="Gargeya S."/>
            <person name="Fitzgerald M."/>
            <person name="Haas B."/>
            <person name="Abouelleil A."/>
            <person name="Alvarado L."/>
            <person name="Arachchi H.M."/>
            <person name="Berlin A."/>
            <person name="Brown A."/>
            <person name="Chapman S.B."/>
            <person name="Chen Z."/>
            <person name="Dunbar C."/>
            <person name="Freedman E."/>
            <person name="Gearin G."/>
            <person name="Gellesch M."/>
            <person name="Goldberg J."/>
            <person name="Griggs A."/>
            <person name="Gujja S."/>
            <person name="Heiman D."/>
            <person name="Howarth C."/>
            <person name="Larson L."/>
            <person name="Lui A."/>
            <person name="MacDonald P.J.P."/>
            <person name="Montmayeur A."/>
            <person name="Murphy C."/>
            <person name="Neiman D."/>
            <person name="Pearson M."/>
            <person name="Priest M."/>
            <person name="Roberts A."/>
            <person name="Saif S."/>
            <person name="Shea T."/>
            <person name="Shenoy N."/>
            <person name="Sisk P."/>
            <person name="Stolte C."/>
            <person name="Sykes S."/>
            <person name="Wortman J."/>
            <person name="Nusbaum C."/>
            <person name="Birren B."/>
        </authorList>
    </citation>
    <scope>NUCLEOTIDE SEQUENCE [LARGE SCALE GENOMIC DNA]</scope>
    <source>
        <strain evidence="2 3">F0398</strain>
    </source>
</reference>
<keyword evidence="3" id="KW-1185">Reference proteome</keyword>
<dbReference type="InterPro" id="IPR012042">
    <property type="entry name" value="NeuTTM/CthTTM-like"/>
</dbReference>
<evidence type="ECO:0000313" key="3">
    <source>
        <dbReference type="Proteomes" id="UP000003175"/>
    </source>
</evidence>
<comment type="caution">
    <text evidence="2">The sequence shown here is derived from an EMBL/GenBank/DDBJ whole genome shotgun (WGS) entry which is preliminary data.</text>
</comment>
<evidence type="ECO:0000313" key="2">
    <source>
        <dbReference type="EMBL" id="EHG24756.1"/>
    </source>
</evidence>
<dbReference type="RefSeq" id="WP_006696474.1">
    <property type="nucleotide sequence ID" value="NZ_JH376859.1"/>
</dbReference>
<feature type="domain" description="CYTH" evidence="1">
    <location>
        <begin position="2"/>
        <end position="146"/>
    </location>
</feature>
<accession>A0ABN0DPX1</accession>
<dbReference type="SUPFAM" id="SSF55154">
    <property type="entry name" value="CYTH-like phosphatases"/>
    <property type="match status" value="1"/>
</dbReference>
<sequence length="175" mass="19663">MGVEIERKFKVRGDFRPSGSGMEIAQGYLSRDPKRTVRVRIAGSRGFLTIKGENRGAVRAEYEYAIPLADARELLALCEAPRIEKTRYVETAAGRRWEIDVFHGANDGLIIAEVELPSADAEVTLPPWAEAEVTGESRYYNSALITHPYAQWTKEERVGYPREAVDKFPTPAHKI</sequence>
<dbReference type="Gene3D" id="2.40.320.10">
    <property type="entry name" value="Hypothetical Protein Pfu-838710-001"/>
    <property type="match status" value="1"/>
</dbReference>
<dbReference type="PANTHER" id="PTHR40114">
    <property type="entry name" value="SLR0698 PROTEIN"/>
    <property type="match status" value="1"/>
</dbReference>
<organism evidence="2 3">
    <name type="scientific">Selenomonas noxia F0398</name>
    <dbReference type="NCBI Taxonomy" id="702437"/>
    <lineage>
        <taxon>Bacteria</taxon>
        <taxon>Bacillati</taxon>
        <taxon>Bacillota</taxon>
        <taxon>Negativicutes</taxon>
        <taxon>Selenomonadales</taxon>
        <taxon>Selenomonadaceae</taxon>
        <taxon>Selenomonas</taxon>
    </lineage>
</organism>
<dbReference type="EMBL" id="ADGH01000010">
    <property type="protein sequence ID" value="EHG24756.1"/>
    <property type="molecule type" value="Genomic_DNA"/>
</dbReference>
<dbReference type="PIRSF" id="PIRSF016487">
    <property type="entry name" value="CYTH_UCP016487"/>
    <property type="match status" value="1"/>
</dbReference>
<dbReference type="Proteomes" id="UP000003175">
    <property type="component" value="Unassembled WGS sequence"/>
</dbReference>
<dbReference type="SMART" id="SM01118">
    <property type="entry name" value="CYTH"/>
    <property type="match status" value="1"/>
</dbReference>